<dbReference type="PANTHER" id="PTHR35205:SF1">
    <property type="entry name" value="ZU5 DOMAIN-CONTAINING PROTEIN"/>
    <property type="match status" value="1"/>
</dbReference>
<dbReference type="InterPro" id="IPR027417">
    <property type="entry name" value="P-loop_NTPase"/>
</dbReference>
<dbReference type="SUPFAM" id="SSF48452">
    <property type="entry name" value="TPR-like"/>
    <property type="match status" value="2"/>
</dbReference>
<dbReference type="Gene3D" id="1.25.40.10">
    <property type="entry name" value="Tetratricopeptide repeat domain"/>
    <property type="match status" value="2"/>
</dbReference>
<keyword evidence="3" id="KW-1185">Reference proteome</keyword>
<dbReference type="STRING" id="155974.SAMN04487818_10290"/>
<dbReference type="Proteomes" id="UP000199051">
    <property type="component" value="Unassembled WGS sequence"/>
</dbReference>
<accession>A0A1H9MD47</accession>
<sequence length="650" mass="71659">MKPSNEDSPISPDIEEHPRLVNFASHASGITVQARNIDNLSFGGRSTSVDWSAAKGVHNLPVRNPEFTGQHKWFAELEARLPVAAIRGLGGVGKSQLALEYAHRGREKYAVRWWLRAEDDQTLMSDLMSLAFALGLDTSLEQQQVLASLSAELSRHHDWLLVLDNATGPEALARIPSSERGHVLVTTRYRNWAGVARPIDVTEMSTEDAVAFFATTPDNATVELVHLLGRLPLALAQARSYTEVHSCSVTRYLELYRNAAQELLRLGPRPAGYPDTVATTWLLHFQVLSPVAKALLDFIAFLAPDSIPLDLLFSASDHLPRTLREVAADPLNRENALGELIATSLLSRTRDDVVRVHRLVQQVTRDRLTPKEQATWRSSAVSALAGLVPHGPGHPESWPEMERLDPHIRTVASDVKPTQRIAPHVGQLLFAIGLSLSRRGERTTAIQIFTQALPMFQRAGSGPERLMQAQLWNHIGSAQMADNPADGIASFTLAIELIQRTLGAEHPELIKSLVMPSSRLISLGLHDEALSRLRLAMKIWSRSGEKKDIDLLEIQSCLAFVMHEKEDYETAFEFHRHAISLSAAVHGSEHSATITYTVRYASTALAAGHIDLARSLLAKALPILRSTLGVDHEHTLDAEELAARAELGRS</sequence>
<dbReference type="AlphaFoldDB" id="A0A1H9MD47"/>
<dbReference type="Pfam" id="PF25000">
    <property type="entry name" value="DUF7779"/>
    <property type="match status" value="1"/>
</dbReference>
<dbReference type="EMBL" id="FOGI01000002">
    <property type="protein sequence ID" value="SER21377.1"/>
    <property type="molecule type" value="Genomic_DNA"/>
</dbReference>
<dbReference type="RefSeq" id="WP_092775049.1">
    <property type="nucleotide sequence ID" value="NZ_FOGI01000002.1"/>
</dbReference>
<organism evidence="2 3">
    <name type="scientific">Actinokineospora terrae</name>
    <dbReference type="NCBI Taxonomy" id="155974"/>
    <lineage>
        <taxon>Bacteria</taxon>
        <taxon>Bacillati</taxon>
        <taxon>Actinomycetota</taxon>
        <taxon>Actinomycetes</taxon>
        <taxon>Pseudonocardiales</taxon>
        <taxon>Pseudonocardiaceae</taxon>
        <taxon>Actinokineospora</taxon>
    </lineage>
</organism>
<gene>
    <name evidence="2" type="ORF">SAMN04487818_10290</name>
</gene>
<name>A0A1H9MD47_9PSEU</name>
<feature type="domain" description="DUF7779" evidence="1">
    <location>
        <begin position="284"/>
        <end position="372"/>
    </location>
</feature>
<dbReference type="Pfam" id="PF13424">
    <property type="entry name" value="TPR_12"/>
    <property type="match status" value="1"/>
</dbReference>
<reference evidence="3" key="1">
    <citation type="submission" date="2016-10" db="EMBL/GenBank/DDBJ databases">
        <authorList>
            <person name="Varghese N."/>
            <person name="Submissions S."/>
        </authorList>
    </citation>
    <scope>NUCLEOTIDE SEQUENCE [LARGE SCALE GENOMIC DNA]</scope>
    <source>
        <strain evidence="3">DSM 44260</strain>
    </source>
</reference>
<dbReference type="PANTHER" id="PTHR35205">
    <property type="entry name" value="NB-ARC AND TPR DOMAIN PROTEIN"/>
    <property type="match status" value="1"/>
</dbReference>
<dbReference type="Gene3D" id="3.40.50.300">
    <property type="entry name" value="P-loop containing nucleotide triphosphate hydrolases"/>
    <property type="match status" value="1"/>
</dbReference>
<dbReference type="NCBIfam" id="NF040586">
    <property type="entry name" value="FxSxx_TPR"/>
    <property type="match status" value="1"/>
</dbReference>
<dbReference type="InterPro" id="IPR056681">
    <property type="entry name" value="DUF7779"/>
</dbReference>
<evidence type="ECO:0000313" key="3">
    <source>
        <dbReference type="Proteomes" id="UP000199051"/>
    </source>
</evidence>
<evidence type="ECO:0000259" key="1">
    <source>
        <dbReference type="Pfam" id="PF25000"/>
    </source>
</evidence>
<proteinExistence type="predicted"/>
<protein>
    <submittedName>
        <fullName evidence="2">NB-ARC domain-containing protein</fullName>
    </submittedName>
</protein>
<dbReference type="SUPFAM" id="SSF52540">
    <property type="entry name" value="P-loop containing nucleoside triphosphate hydrolases"/>
    <property type="match status" value="1"/>
</dbReference>
<dbReference type="InterPro" id="IPR011990">
    <property type="entry name" value="TPR-like_helical_dom_sf"/>
</dbReference>
<evidence type="ECO:0000313" key="2">
    <source>
        <dbReference type="EMBL" id="SER21377.1"/>
    </source>
</evidence>